<sequence length="122" mass="13187">MAGQPDNAAPGGLPFQIGAWYRVVGLASGRVYLPNAQMRTGRQRQLSVYDAVSHVSIQVSHQVSHQASHTGFSLNTNTALGRLRSWMSSLHMSLYGTVVAPEPIIVGGGLWDENGLRKGQEM</sequence>
<organism evidence="1 2">
    <name type="scientific">Apiospora arundinis</name>
    <dbReference type="NCBI Taxonomy" id="335852"/>
    <lineage>
        <taxon>Eukaryota</taxon>
        <taxon>Fungi</taxon>
        <taxon>Dikarya</taxon>
        <taxon>Ascomycota</taxon>
        <taxon>Pezizomycotina</taxon>
        <taxon>Sordariomycetes</taxon>
        <taxon>Xylariomycetidae</taxon>
        <taxon>Amphisphaeriales</taxon>
        <taxon>Apiosporaceae</taxon>
        <taxon>Apiospora</taxon>
    </lineage>
</organism>
<keyword evidence="2" id="KW-1185">Reference proteome</keyword>
<comment type="caution">
    <text evidence="1">The sequence shown here is derived from an EMBL/GenBank/DDBJ whole genome shotgun (WGS) entry which is preliminary data.</text>
</comment>
<reference evidence="1 2" key="1">
    <citation type="journal article" date="2024" name="IMA Fungus">
        <title>Apiospora arundinis, a panoply of carbohydrate-active enzymes and secondary metabolites.</title>
        <authorList>
            <person name="Sorensen T."/>
            <person name="Petersen C."/>
            <person name="Muurmann A.T."/>
            <person name="Christiansen J.V."/>
            <person name="Brundto M.L."/>
            <person name="Overgaard C.K."/>
            <person name="Boysen A.T."/>
            <person name="Wollenberg R.D."/>
            <person name="Larsen T.O."/>
            <person name="Sorensen J.L."/>
            <person name="Nielsen K.L."/>
            <person name="Sondergaard T.E."/>
        </authorList>
    </citation>
    <scope>NUCLEOTIDE SEQUENCE [LARGE SCALE GENOMIC DNA]</scope>
    <source>
        <strain evidence="1 2">AAU 773</strain>
    </source>
</reference>
<protein>
    <submittedName>
        <fullName evidence="1">Uncharacterized protein</fullName>
    </submittedName>
</protein>
<evidence type="ECO:0000313" key="1">
    <source>
        <dbReference type="EMBL" id="KAK8848371.1"/>
    </source>
</evidence>
<proteinExistence type="predicted"/>
<gene>
    <name evidence="1" type="ORF">PGQ11_014851</name>
</gene>
<accession>A0ABR2HJH9</accession>
<name>A0ABR2HJH9_9PEZI</name>
<evidence type="ECO:0000313" key="2">
    <source>
        <dbReference type="Proteomes" id="UP001390339"/>
    </source>
</evidence>
<dbReference type="EMBL" id="JAPCWZ010000010">
    <property type="protein sequence ID" value="KAK8848371.1"/>
    <property type="molecule type" value="Genomic_DNA"/>
</dbReference>
<dbReference type="Proteomes" id="UP001390339">
    <property type="component" value="Unassembled WGS sequence"/>
</dbReference>